<dbReference type="eggNOG" id="KOG4436">
    <property type="taxonomic scope" value="Eukaryota"/>
</dbReference>
<dbReference type="Gene3D" id="1.10.8.270">
    <property type="entry name" value="putative rabgap domain of human tbc1 domain family member 14 like domains"/>
    <property type="match status" value="1"/>
</dbReference>
<feature type="compositionally biased region" description="Polar residues" evidence="4">
    <location>
        <begin position="754"/>
        <end position="767"/>
    </location>
</feature>
<dbReference type="GO" id="GO:0031267">
    <property type="term" value="F:small GTPase binding"/>
    <property type="evidence" value="ECO:0007669"/>
    <property type="project" value="TreeGrafter"/>
</dbReference>
<feature type="region of interest" description="Disordered" evidence="4">
    <location>
        <begin position="1"/>
        <end position="136"/>
    </location>
</feature>
<dbReference type="Gene3D" id="1.10.10.750">
    <property type="entry name" value="Ypt/Rab-GAP domain of gyp1p, domain 1"/>
    <property type="match status" value="1"/>
</dbReference>
<dbReference type="FunFam" id="1.10.10.750:FF:000003">
    <property type="entry name" value="GTPase activating protein (Evi5)"/>
    <property type="match status" value="1"/>
</dbReference>
<name>F2PYI4_TRIEC</name>
<feature type="region of interest" description="Disordered" evidence="4">
    <location>
        <begin position="543"/>
        <end position="617"/>
    </location>
</feature>
<dbReference type="PROSITE" id="PS50086">
    <property type="entry name" value="TBC_RABGAP"/>
    <property type="match status" value="1"/>
</dbReference>
<dbReference type="OrthoDB" id="159449at2759"/>
<keyword evidence="7" id="KW-1185">Reference proteome</keyword>
<protein>
    <submittedName>
        <fullName evidence="6">GTPase activating protein</fullName>
    </submittedName>
</protein>
<feature type="compositionally biased region" description="Polar residues" evidence="4">
    <location>
        <begin position="813"/>
        <end position="853"/>
    </location>
</feature>
<feature type="region of interest" description="Disordered" evidence="4">
    <location>
        <begin position="813"/>
        <end position="860"/>
    </location>
</feature>
<reference evidence="7" key="1">
    <citation type="journal article" date="2012" name="MBio">
        <title>Comparative genome analysis of Trichophyton rubrum and related dermatophytes reveals candidate genes involved in infection.</title>
        <authorList>
            <person name="Martinez D.A."/>
            <person name="Oliver B.G."/>
            <person name="Graeser Y."/>
            <person name="Goldberg J.M."/>
            <person name="Li W."/>
            <person name="Martinez-Rossi N.M."/>
            <person name="Monod M."/>
            <person name="Shelest E."/>
            <person name="Barton R.C."/>
            <person name="Birch E."/>
            <person name="Brakhage A.A."/>
            <person name="Chen Z."/>
            <person name="Gurr S.J."/>
            <person name="Heiman D."/>
            <person name="Heitman J."/>
            <person name="Kosti I."/>
            <person name="Rossi A."/>
            <person name="Saif S."/>
            <person name="Samalova M."/>
            <person name="Saunders C.W."/>
            <person name="Shea T."/>
            <person name="Summerbell R.C."/>
            <person name="Xu J."/>
            <person name="Young S."/>
            <person name="Zeng Q."/>
            <person name="Birren B.W."/>
            <person name="Cuomo C.A."/>
            <person name="White T.C."/>
        </authorList>
    </citation>
    <scope>NUCLEOTIDE SEQUENCE [LARGE SCALE GENOMIC DNA]</scope>
    <source>
        <strain evidence="7">ATCC MYA-4606 / CBS 127.97</strain>
    </source>
</reference>
<evidence type="ECO:0000313" key="7">
    <source>
        <dbReference type="Proteomes" id="UP000009169"/>
    </source>
</evidence>
<feature type="coiled-coil region" evidence="3">
    <location>
        <begin position="623"/>
        <end position="654"/>
    </location>
</feature>
<organism evidence="6 7">
    <name type="scientific">Trichophyton equinum (strain ATCC MYA-4606 / CBS 127.97)</name>
    <name type="common">Horse ringworm fungus</name>
    <dbReference type="NCBI Taxonomy" id="559882"/>
    <lineage>
        <taxon>Eukaryota</taxon>
        <taxon>Fungi</taxon>
        <taxon>Dikarya</taxon>
        <taxon>Ascomycota</taxon>
        <taxon>Pezizomycotina</taxon>
        <taxon>Eurotiomycetes</taxon>
        <taxon>Eurotiomycetidae</taxon>
        <taxon>Onygenales</taxon>
        <taxon>Arthrodermataceae</taxon>
        <taxon>Trichophyton</taxon>
    </lineage>
</organism>
<feature type="region of interest" description="Disordered" evidence="4">
    <location>
        <begin position="720"/>
        <end position="772"/>
    </location>
</feature>
<dbReference type="SMART" id="SM00164">
    <property type="entry name" value="TBC"/>
    <property type="match status" value="1"/>
</dbReference>
<dbReference type="EMBL" id="DS995753">
    <property type="protein sequence ID" value="EGE06952.1"/>
    <property type="molecule type" value="Genomic_DNA"/>
</dbReference>
<dbReference type="FunFam" id="1.10.8.270:FF:000001">
    <property type="entry name" value="TBC1 domain family member 1"/>
    <property type="match status" value="1"/>
</dbReference>
<dbReference type="PANTHER" id="PTHR47219:SF9">
    <property type="entry name" value="GTPASE ACTIVATING PROTEIN AND CENTROSOME-ASSOCIATED, ISOFORM B"/>
    <property type="match status" value="1"/>
</dbReference>
<dbReference type="InterPro" id="IPR035969">
    <property type="entry name" value="Rab-GAP_TBC_sf"/>
</dbReference>
<gene>
    <name evidence="6" type="ORF">TEQG_06005</name>
</gene>
<feature type="compositionally biased region" description="Acidic residues" evidence="4">
    <location>
        <begin position="88"/>
        <end position="101"/>
    </location>
</feature>
<evidence type="ECO:0000256" key="3">
    <source>
        <dbReference type="SAM" id="Coils"/>
    </source>
</evidence>
<sequence>MAVDKPESTQGSIEMEVSPATTSPDPPPVPQNDEERNPLPTDSMVTVPLSDIQRGSGIPGEGPMLPDAVYCPETAVPVGLGLNSPDETQQDGGEDVEELQAEETPSRAPSRAPSIASSKAESIGGSSKSDMDDGRSVDWAGLEETEVNQSKASGDDVSTTLLLARLEQENNALATDPKSASAKKASVRNSRPPSIQKLKDLVNDPRSSLRYSQLPAPQMTELEFWAALVADYPRTAQRLPTLTSHKIRGGVPPPLRGVVWPSIAGARDSHLHDEYEKLCGETSPYEGLIGKDIGRSFPNVEMFRDPLGEGQQMLARVLKCFSLYDSKIGYCQGLGFVVGPLLMHMSEAEAFCVLVRLMDHYDLRSCFLPTLSGLHLRIYQFQSLLSHHAPELYAHLDSLKIEPVYVSQWFLSFFAVTCPLPMLLRIYDVLLLEGACETLMRVALSLMQRNQHRIMACTEFEDAMQLLLSRSLWDPYACNADELVTDFVSLTSLVTHESLHALEVKYQEAQGTAQSVSLPQLQAIASRFLGRLWAGSSSHSSVKSVAQSPGIPTPGSSPCMGVTRTPSKQSMASTLNSLESSTSEASTAPTEASTLSSSNVDNATPKPKPHRLQTSDKDLHSQIEDLLLALSDMQREQAALAKQLQQEREEREEDQMVAAQLLSHMKETPAEQPDPKLILKAEERFASTEPRRMSMLQTKQQLLDDVEMWKSKYELEAKKPPLSKLQTDRPESVGSGDDGSANGLREFKLGKASSPKTPTFSKRTSSLGAPKSLVGDEEGLLIELVNAKTSEAVARQELEEMKVKLDTLKRLMSRSTNATSPASTTGDSSPSILVTASKSSPDTTAPPKSQHSSPVGFFTGWTRRTASTTSAVIPDSK</sequence>
<dbReference type="PANTHER" id="PTHR47219">
    <property type="entry name" value="RAB GTPASE-ACTIVATING PROTEIN 1-LIKE"/>
    <property type="match status" value="1"/>
</dbReference>
<dbReference type="HOGENOM" id="CLU_005062_1_0_1"/>
<dbReference type="GO" id="GO:0005096">
    <property type="term" value="F:GTPase activator activity"/>
    <property type="evidence" value="ECO:0007669"/>
    <property type="project" value="UniProtKB-KW"/>
</dbReference>
<keyword evidence="2 3" id="KW-0175">Coiled coil</keyword>
<evidence type="ECO:0000259" key="5">
    <source>
        <dbReference type="PROSITE" id="PS50086"/>
    </source>
</evidence>
<feature type="region of interest" description="Disordered" evidence="4">
    <location>
        <begin position="172"/>
        <end position="202"/>
    </location>
</feature>
<evidence type="ECO:0000256" key="4">
    <source>
        <dbReference type="SAM" id="MobiDB-lite"/>
    </source>
</evidence>
<feature type="compositionally biased region" description="Low complexity" evidence="4">
    <location>
        <begin position="106"/>
        <end position="118"/>
    </location>
</feature>
<dbReference type="Pfam" id="PF00566">
    <property type="entry name" value="RabGAP-TBC"/>
    <property type="match status" value="1"/>
</dbReference>
<dbReference type="AlphaFoldDB" id="F2PYI4"/>
<dbReference type="Gene3D" id="1.10.472.80">
    <property type="entry name" value="Ypt/Rab-GAP domain of gyp1p, domain 3"/>
    <property type="match status" value="1"/>
</dbReference>
<evidence type="ECO:0000256" key="1">
    <source>
        <dbReference type="ARBA" id="ARBA00022468"/>
    </source>
</evidence>
<keyword evidence="1" id="KW-0343">GTPase activation</keyword>
<feature type="domain" description="Rab-GAP TBC" evidence="5">
    <location>
        <begin position="250"/>
        <end position="434"/>
    </location>
</feature>
<dbReference type="VEuPathDB" id="FungiDB:TEQG_06005"/>
<dbReference type="InterPro" id="IPR050302">
    <property type="entry name" value="Rab_GAP_TBC_domain"/>
</dbReference>
<evidence type="ECO:0000256" key="2">
    <source>
        <dbReference type="ARBA" id="ARBA00023054"/>
    </source>
</evidence>
<dbReference type="FunFam" id="1.10.472.80:FF:000027">
    <property type="entry name" value="GTPase activating protein (Evi5)"/>
    <property type="match status" value="1"/>
</dbReference>
<dbReference type="SUPFAM" id="SSF47923">
    <property type="entry name" value="Ypt/Rab-GAP domain of gyp1p"/>
    <property type="match status" value="2"/>
</dbReference>
<dbReference type="Proteomes" id="UP000009169">
    <property type="component" value="Unassembled WGS sequence"/>
</dbReference>
<accession>F2PYI4</accession>
<proteinExistence type="predicted"/>
<dbReference type="InterPro" id="IPR000195">
    <property type="entry name" value="Rab-GAP-TBC_dom"/>
</dbReference>
<feature type="compositionally biased region" description="Low complexity" evidence="4">
    <location>
        <begin position="573"/>
        <end position="598"/>
    </location>
</feature>
<evidence type="ECO:0000313" key="6">
    <source>
        <dbReference type="EMBL" id="EGE06952.1"/>
    </source>
</evidence>